<evidence type="ECO:0000256" key="3">
    <source>
        <dbReference type="ARBA" id="ARBA00022989"/>
    </source>
</evidence>
<dbReference type="GO" id="GO:0005524">
    <property type="term" value="F:ATP binding"/>
    <property type="evidence" value="ECO:0007669"/>
    <property type="project" value="InterPro"/>
</dbReference>
<reference evidence="5 6" key="1">
    <citation type="submission" date="2019-01" db="EMBL/GenBank/DDBJ databases">
        <title>Colonization of the human gut by bovine bacteria present in Parmesan cheese.</title>
        <authorList>
            <person name="Lugli G.A."/>
            <person name="Milani C."/>
        </authorList>
    </citation>
    <scope>NUCLEOTIDE SEQUENCE [LARGE SCALE GENOMIC DNA]</scope>
    <source>
        <strain evidence="5 6">LDELB18P1</strain>
    </source>
</reference>
<evidence type="ECO:0000256" key="1">
    <source>
        <dbReference type="ARBA" id="ARBA00004651"/>
    </source>
</evidence>
<dbReference type="PANTHER" id="PTHR43394:SF1">
    <property type="entry name" value="ATP-BINDING CASSETTE SUB-FAMILY B MEMBER 10, MITOCHONDRIAL"/>
    <property type="match status" value="1"/>
</dbReference>
<dbReference type="InterPro" id="IPR011527">
    <property type="entry name" value="ABC1_TM_dom"/>
</dbReference>
<dbReference type="Proteomes" id="UP000292818">
    <property type="component" value="Unassembled WGS sequence"/>
</dbReference>
<dbReference type="AlphaFoldDB" id="A0A4Q7DUQ4"/>
<keyword evidence="4" id="KW-0472">Membrane</keyword>
<dbReference type="EMBL" id="SETJ01000030">
    <property type="protein sequence ID" value="RZM16704.1"/>
    <property type="molecule type" value="Genomic_DNA"/>
</dbReference>
<evidence type="ECO:0000313" key="5">
    <source>
        <dbReference type="EMBL" id="RZM16704.1"/>
    </source>
</evidence>
<dbReference type="GO" id="GO:0005886">
    <property type="term" value="C:plasma membrane"/>
    <property type="evidence" value="ECO:0007669"/>
    <property type="project" value="UniProtKB-SubCell"/>
</dbReference>
<proteinExistence type="predicted"/>
<dbReference type="Gene3D" id="1.20.1560.10">
    <property type="entry name" value="ABC transporter type 1, transmembrane domain"/>
    <property type="match status" value="2"/>
</dbReference>
<dbReference type="PANTHER" id="PTHR43394">
    <property type="entry name" value="ATP-DEPENDENT PERMEASE MDL1, MITOCHONDRIAL"/>
    <property type="match status" value="1"/>
</dbReference>
<keyword evidence="2" id="KW-0812">Transmembrane</keyword>
<dbReference type="InterPro" id="IPR036640">
    <property type="entry name" value="ABC1_TM_sf"/>
</dbReference>
<evidence type="ECO:0000256" key="2">
    <source>
        <dbReference type="ARBA" id="ARBA00022692"/>
    </source>
</evidence>
<organism evidence="5 6">
    <name type="scientific">Lactobacillus delbrueckii</name>
    <dbReference type="NCBI Taxonomy" id="1584"/>
    <lineage>
        <taxon>Bacteria</taxon>
        <taxon>Bacillati</taxon>
        <taxon>Bacillota</taxon>
        <taxon>Bacilli</taxon>
        <taxon>Lactobacillales</taxon>
        <taxon>Lactobacillaceae</taxon>
        <taxon>Lactobacillus</taxon>
    </lineage>
</organism>
<accession>A0A4Q7DUQ4</accession>
<protein>
    <submittedName>
        <fullName evidence="5">ABC-type multidrug transport system, ATPase and permease component</fullName>
    </submittedName>
</protein>
<gene>
    <name evidence="5" type="ORF">LDELB18P1_0830</name>
</gene>
<comment type="caution">
    <text evidence="5">The sequence shown here is derived from an EMBL/GenBank/DDBJ whole genome shotgun (WGS) entry which is preliminary data.</text>
</comment>
<keyword evidence="3" id="KW-1133">Transmembrane helix</keyword>
<dbReference type="InterPro" id="IPR039421">
    <property type="entry name" value="Type_1_exporter"/>
</dbReference>
<sequence>MLGDLPGKSFLLVQVACDLYLPTVTANLVDKGIIGKNLPYIWQTGGKMLLVSALGLLAAFGNIYFASHQAMQVGQRLRTMLFAKVLTFSDDVSLMQPAVTLVFSLTNVGIVFLGSRLISGRIMEIGSLLTFLTYATQILMSFMMLSMLFIVIPRASVSAKRINEVLDAENQLQDPVKPVSMPKGPAELEFDQVSFHYAGAEEAALEGINFNLNFPLANVGSYLENSIV</sequence>
<evidence type="ECO:0000313" key="6">
    <source>
        <dbReference type="Proteomes" id="UP000292818"/>
    </source>
</evidence>
<comment type="subcellular location">
    <subcellularLocation>
        <location evidence="1">Cell membrane</location>
        <topology evidence="1">Multi-pass membrane protein</topology>
    </subcellularLocation>
</comment>
<dbReference type="SUPFAM" id="SSF90123">
    <property type="entry name" value="ABC transporter transmembrane region"/>
    <property type="match status" value="2"/>
</dbReference>
<dbReference type="GO" id="GO:0015421">
    <property type="term" value="F:ABC-type oligopeptide transporter activity"/>
    <property type="evidence" value="ECO:0007669"/>
    <property type="project" value="TreeGrafter"/>
</dbReference>
<evidence type="ECO:0000256" key="4">
    <source>
        <dbReference type="ARBA" id="ARBA00023136"/>
    </source>
</evidence>
<dbReference type="PROSITE" id="PS50929">
    <property type="entry name" value="ABC_TM1F"/>
    <property type="match status" value="2"/>
</dbReference>
<name>A0A4Q7DUQ4_9LACO</name>